<feature type="region of interest" description="Disordered" evidence="1">
    <location>
        <begin position="35"/>
        <end position="156"/>
    </location>
</feature>
<protein>
    <recommendedName>
        <fullName evidence="5">Conjugal transfer protein TraD</fullName>
    </recommendedName>
</protein>
<feature type="compositionally biased region" description="Basic and acidic residues" evidence="1">
    <location>
        <begin position="69"/>
        <end position="84"/>
    </location>
</feature>
<feature type="compositionally biased region" description="Acidic residues" evidence="1">
    <location>
        <begin position="105"/>
        <end position="147"/>
    </location>
</feature>
<feature type="compositionally biased region" description="Polar residues" evidence="1">
    <location>
        <begin position="91"/>
        <end position="103"/>
    </location>
</feature>
<dbReference type="Proteomes" id="UP000260983">
    <property type="component" value="Unassembled WGS sequence"/>
</dbReference>
<evidence type="ECO:0000256" key="2">
    <source>
        <dbReference type="SAM" id="Phobius"/>
    </source>
</evidence>
<dbReference type="EMBL" id="QSUL01000003">
    <property type="protein sequence ID" value="RGN38176.1"/>
    <property type="molecule type" value="Genomic_DNA"/>
</dbReference>
<feature type="transmembrane region" description="Helical" evidence="2">
    <location>
        <begin position="6"/>
        <end position="22"/>
    </location>
</feature>
<evidence type="ECO:0000313" key="3">
    <source>
        <dbReference type="EMBL" id="RGN38176.1"/>
    </source>
</evidence>
<dbReference type="RefSeq" id="WP_117723517.1">
    <property type="nucleotide sequence ID" value="NZ_QSUL01000003.1"/>
</dbReference>
<sequence>MILKLIFSVLLLYYLCVLWKYYRTDIAGLLGKTDAEERTDEPDEEAEKPGEPYTVIGKSTYRNGQTYEPEDKRGHTENQADKTDNFAPGTPESTPETVTGNGTEQAEESAADEDADYSDIEVEPEEDEPEEEGYVPTPEELEEEEELGAYYPDSNPDFATGYTFEDLKMVHKVIATDDADEQEKQQAREVLPAVMGSDVWDEMLDEFEGARQRVARLMNNSNV</sequence>
<name>A0A3E5BKN0_9BACE</name>
<keyword evidence="2" id="KW-0812">Transmembrane</keyword>
<reference evidence="3 4" key="1">
    <citation type="submission" date="2018-08" db="EMBL/GenBank/DDBJ databases">
        <title>A genome reference for cultivated species of the human gut microbiota.</title>
        <authorList>
            <person name="Zou Y."/>
            <person name="Xue W."/>
            <person name="Luo G."/>
        </authorList>
    </citation>
    <scope>NUCLEOTIDE SEQUENCE [LARGE SCALE GENOMIC DNA]</scope>
    <source>
        <strain evidence="3 4">OM05-15BH</strain>
    </source>
</reference>
<feature type="compositionally biased region" description="Acidic residues" evidence="1">
    <location>
        <begin position="37"/>
        <end position="46"/>
    </location>
</feature>
<evidence type="ECO:0000256" key="1">
    <source>
        <dbReference type="SAM" id="MobiDB-lite"/>
    </source>
</evidence>
<keyword evidence="2" id="KW-1133">Transmembrane helix</keyword>
<comment type="caution">
    <text evidence="3">The sequence shown here is derived from an EMBL/GenBank/DDBJ whole genome shotgun (WGS) entry which is preliminary data.</text>
</comment>
<proteinExistence type="predicted"/>
<evidence type="ECO:0000313" key="4">
    <source>
        <dbReference type="Proteomes" id="UP000260983"/>
    </source>
</evidence>
<accession>A0A3E5BKN0</accession>
<evidence type="ECO:0008006" key="5">
    <source>
        <dbReference type="Google" id="ProtNLM"/>
    </source>
</evidence>
<keyword evidence="2" id="KW-0472">Membrane</keyword>
<dbReference type="AlphaFoldDB" id="A0A3E5BKN0"/>
<gene>
    <name evidence="3" type="ORF">DXB65_04850</name>
</gene>
<organism evidence="3 4">
    <name type="scientific">Bacteroides oleiciplenus</name>
    <dbReference type="NCBI Taxonomy" id="626931"/>
    <lineage>
        <taxon>Bacteria</taxon>
        <taxon>Pseudomonadati</taxon>
        <taxon>Bacteroidota</taxon>
        <taxon>Bacteroidia</taxon>
        <taxon>Bacteroidales</taxon>
        <taxon>Bacteroidaceae</taxon>
        <taxon>Bacteroides</taxon>
    </lineage>
</organism>